<protein>
    <submittedName>
        <fullName evidence="2">Uncharacterized protein</fullName>
    </submittedName>
</protein>
<organism evidence="2 3">
    <name type="scientific">Pseudorhizobium flavum</name>
    <dbReference type="NCBI Taxonomy" id="1335061"/>
    <lineage>
        <taxon>Bacteria</taxon>
        <taxon>Pseudomonadati</taxon>
        <taxon>Pseudomonadota</taxon>
        <taxon>Alphaproteobacteria</taxon>
        <taxon>Hyphomicrobiales</taxon>
        <taxon>Rhizobiaceae</taxon>
        <taxon>Rhizobium/Agrobacterium group</taxon>
        <taxon>Pseudorhizobium</taxon>
    </lineage>
</organism>
<feature type="transmembrane region" description="Helical" evidence="1">
    <location>
        <begin position="47"/>
        <end position="68"/>
    </location>
</feature>
<proteinExistence type="predicted"/>
<evidence type="ECO:0000256" key="1">
    <source>
        <dbReference type="SAM" id="Phobius"/>
    </source>
</evidence>
<accession>A0A7W9Z253</accession>
<keyword evidence="3" id="KW-1185">Reference proteome</keyword>
<reference evidence="2 3" key="1">
    <citation type="submission" date="2020-08" db="EMBL/GenBank/DDBJ databases">
        <title>Genomic Encyclopedia of Type Strains, Phase IV (KMG-IV): sequencing the most valuable type-strain genomes for metagenomic binning, comparative biology and taxonomic classification.</title>
        <authorList>
            <person name="Goeker M."/>
        </authorList>
    </citation>
    <scope>NUCLEOTIDE SEQUENCE [LARGE SCALE GENOMIC DNA]</scope>
    <source>
        <strain evidence="2 3">DSM 102134</strain>
    </source>
</reference>
<dbReference type="Proteomes" id="UP000535501">
    <property type="component" value="Unassembled WGS sequence"/>
</dbReference>
<evidence type="ECO:0000313" key="2">
    <source>
        <dbReference type="EMBL" id="MBB6181286.1"/>
    </source>
</evidence>
<evidence type="ECO:0000313" key="3">
    <source>
        <dbReference type="Proteomes" id="UP000535501"/>
    </source>
</evidence>
<name>A0A7W9Z253_9HYPH</name>
<dbReference type="EMBL" id="JACHEJ010000009">
    <property type="protein sequence ID" value="MBB6181286.1"/>
    <property type="molecule type" value="Genomic_DNA"/>
</dbReference>
<gene>
    <name evidence="2" type="ORF">HNQ75_003273</name>
</gene>
<feature type="transmembrane region" description="Helical" evidence="1">
    <location>
        <begin position="93"/>
        <end position="114"/>
    </location>
</feature>
<comment type="caution">
    <text evidence="2">The sequence shown here is derived from an EMBL/GenBank/DDBJ whole genome shotgun (WGS) entry which is preliminary data.</text>
</comment>
<keyword evidence="1" id="KW-0472">Membrane</keyword>
<dbReference type="RefSeq" id="WP_077548878.1">
    <property type="nucleotide sequence ID" value="NZ_JACHEJ010000009.1"/>
</dbReference>
<keyword evidence="1" id="KW-1133">Transmembrane helix</keyword>
<sequence>MKAPPLLSIMAGFALWSVLFLLLYGAQATGCHLAGGEPSAMAVSYPALRWTLMVLAALGTTAVMLLSWKKRTMRPDRSKADDLTDFTREVSRYVWLGAAVATPFTFIGVISLTLCGT</sequence>
<dbReference type="AlphaFoldDB" id="A0A7W9Z253"/>
<keyword evidence="1" id="KW-0812">Transmembrane</keyword>